<evidence type="ECO:0000259" key="9">
    <source>
        <dbReference type="PROSITE" id="PS50075"/>
    </source>
</evidence>
<keyword evidence="6" id="KW-0511">Multifunctional enzyme</keyword>
<evidence type="ECO:0000256" key="5">
    <source>
        <dbReference type="ARBA" id="ARBA00023194"/>
    </source>
</evidence>
<dbReference type="InterPro" id="IPR020841">
    <property type="entry name" value="PKS_Beta-ketoAc_synthase_dom"/>
</dbReference>
<comment type="caution">
    <text evidence="11">The sequence shown here is derived from an EMBL/GenBank/DDBJ whole genome shotgun (WGS) entry which is preliminary data.</text>
</comment>
<dbReference type="InterPro" id="IPR016035">
    <property type="entry name" value="Acyl_Trfase/lysoPLipase"/>
</dbReference>
<dbReference type="PROSITE" id="PS00606">
    <property type="entry name" value="KS3_1"/>
    <property type="match status" value="1"/>
</dbReference>
<keyword evidence="5" id="KW-0045">Antibiotic biosynthesis</keyword>
<dbReference type="SMART" id="SM00827">
    <property type="entry name" value="PKS_AT"/>
    <property type="match status" value="1"/>
</dbReference>
<dbReference type="SMART" id="SM01294">
    <property type="entry name" value="PKS_PP_betabranch"/>
    <property type="match status" value="1"/>
</dbReference>
<dbReference type="PANTHER" id="PTHR43775:SF51">
    <property type="entry name" value="INACTIVE PHENOLPHTHIOCEROL SYNTHESIS POLYKETIDE SYNTHASE TYPE I PKS1-RELATED"/>
    <property type="match status" value="1"/>
</dbReference>
<evidence type="ECO:0000259" key="10">
    <source>
        <dbReference type="PROSITE" id="PS52004"/>
    </source>
</evidence>
<evidence type="ECO:0000256" key="7">
    <source>
        <dbReference type="ARBA" id="ARBA00023315"/>
    </source>
</evidence>
<feature type="compositionally biased region" description="Basic and acidic residues" evidence="8">
    <location>
        <begin position="1088"/>
        <end position="1104"/>
    </location>
</feature>
<reference evidence="11 12" key="1">
    <citation type="journal article" date="2019" name="Int. J. Syst. Evol. Microbiol.">
        <title>The Global Catalogue of Microorganisms (GCM) 10K type strain sequencing project: providing services to taxonomists for standard genome sequencing and annotation.</title>
        <authorList>
            <consortium name="The Broad Institute Genomics Platform"/>
            <consortium name="The Broad Institute Genome Sequencing Center for Infectious Disease"/>
            <person name="Wu L."/>
            <person name="Ma J."/>
        </authorList>
    </citation>
    <scope>NUCLEOTIDE SEQUENCE [LARGE SCALE GENOMIC DNA]</scope>
    <source>
        <strain evidence="11 12">JCM 4565</strain>
    </source>
</reference>
<proteinExistence type="predicted"/>
<dbReference type="InterPro" id="IPR036299">
    <property type="entry name" value="Polyketide_synth_docking_sf"/>
</dbReference>
<dbReference type="SMART" id="SM00823">
    <property type="entry name" value="PKS_PP"/>
    <property type="match status" value="1"/>
</dbReference>
<dbReference type="SUPFAM" id="SSF55048">
    <property type="entry name" value="Probable ACP-binding domain of malonyl-CoA ACP transacylase"/>
    <property type="match status" value="1"/>
</dbReference>
<feature type="domain" description="Ketosynthase family 3 (KS3)" evidence="10">
    <location>
        <begin position="33"/>
        <end position="459"/>
    </location>
</feature>
<dbReference type="PROSITE" id="PS52004">
    <property type="entry name" value="KS3_2"/>
    <property type="match status" value="1"/>
</dbReference>
<evidence type="ECO:0000256" key="4">
    <source>
        <dbReference type="ARBA" id="ARBA00022679"/>
    </source>
</evidence>
<evidence type="ECO:0000256" key="3">
    <source>
        <dbReference type="ARBA" id="ARBA00022553"/>
    </source>
</evidence>
<dbReference type="InterPro" id="IPR001227">
    <property type="entry name" value="Ac_transferase_dom_sf"/>
</dbReference>
<dbReference type="InterPro" id="IPR016039">
    <property type="entry name" value="Thiolase-like"/>
</dbReference>
<dbReference type="InterPro" id="IPR016036">
    <property type="entry name" value="Malonyl_transacylase_ACP-bd"/>
</dbReference>
<dbReference type="InterPro" id="IPR014043">
    <property type="entry name" value="Acyl_transferase_dom"/>
</dbReference>
<dbReference type="InterPro" id="IPR050091">
    <property type="entry name" value="PKS_NRPS_Biosynth_Enz"/>
</dbReference>
<dbReference type="InterPro" id="IPR009081">
    <property type="entry name" value="PP-bd_ACP"/>
</dbReference>
<protein>
    <submittedName>
        <fullName evidence="11">Uncharacterized protein</fullName>
    </submittedName>
</protein>
<dbReference type="SUPFAM" id="SSF52151">
    <property type="entry name" value="FabD/lysophospholipase-like"/>
    <property type="match status" value="1"/>
</dbReference>
<dbReference type="SUPFAM" id="SSF53901">
    <property type="entry name" value="Thiolase-like"/>
    <property type="match status" value="1"/>
</dbReference>
<evidence type="ECO:0000256" key="2">
    <source>
        <dbReference type="ARBA" id="ARBA00022450"/>
    </source>
</evidence>
<accession>A0ABN0XHQ4</accession>
<evidence type="ECO:0000256" key="8">
    <source>
        <dbReference type="SAM" id="MobiDB-lite"/>
    </source>
</evidence>
<evidence type="ECO:0000256" key="1">
    <source>
        <dbReference type="ARBA" id="ARBA00001957"/>
    </source>
</evidence>
<dbReference type="Gene3D" id="3.40.366.10">
    <property type="entry name" value="Malonyl-Coenzyme A Acyl Carrier Protein, domain 2"/>
    <property type="match status" value="1"/>
</dbReference>
<dbReference type="Gene3D" id="3.30.70.3290">
    <property type="match status" value="1"/>
</dbReference>
<dbReference type="Proteomes" id="UP001500063">
    <property type="component" value="Unassembled WGS sequence"/>
</dbReference>
<dbReference type="CDD" id="cd00833">
    <property type="entry name" value="PKS"/>
    <property type="match status" value="1"/>
</dbReference>
<name>A0ABN0XHQ4_9ACTN</name>
<dbReference type="EMBL" id="BAAABW010000026">
    <property type="protein sequence ID" value="GAA0364542.1"/>
    <property type="molecule type" value="Genomic_DNA"/>
</dbReference>
<evidence type="ECO:0000256" key="6">
    <source>
        <dbReference type="ARBA" id="ARBA00023268"/>
    </source>
</evidence>
<dbReference type="Pfam" id="PF02801">
    <property type="entry name" value="Ketoacyl-synt_C"/>
    <property type="match status" value="1"/>
</dbReference>
<feature type="region of interest" description="Disordered" evidence="8">
    <location>
        <begin position="68"/>
        <end position="90"/>
    </location>
</feature>
<dbReference type="InterPro" id="IPR020806">
    <property type="entry name" value="PKS_PP-bd"/>
</dbReference>
<gene>
    <name evidence="11" type="ORF">GCM10010319_48010</name>
</gene>
<dbReference type="Gene3D" id="1.10.1200.10">
    <property type="entry name" value="ACP-like"/>
    <property type="match status" value="1"/>
</dbReference>
<sequence length="1123" mass="119003">MADEEKLRYYLKRVSAELEATQERLRETEERRTEPIAIVGMACRFPGGADTPERLWELLAAGEDAIGEFPEDRGWGTGPTDGADQEPADGPYARTGGFLHGAAEFDPGFFGISPLEALAMDPQQRLLLETSWEAIERAGIDPAALKGTDTGAFLSTSYQEYLARLQQTGAVVEGFLLSGSSVSVASGRVAYVLGLSGPALTLDTACSSSLVAMHLAADSLRRGESSLALAGAATVMATEVMFEEFSRQGGLSSDGRCKAFGAGADGTGWSEGAGVLVLERLSDARRNGHQVLAVIRGSAVNQDGASNGLTAPSGPAQERVIRRALADAGISAPDVDAVEAHGTGTRLGDPIEAHALLATYGQDRPADRPLWLGSLKSNLGHTQTAAGVGGVIKMVMAMRHGVLPRTLHADEPTPLVDWSAGAVELLNEARPWPETDRPRRAGVSSFGISGTNAHIILEQAPQEPDPHQETVAGGLVPWLVSGRTEAALRAQARRLREHAAGQDPLDARAIGRALTTTRSAFEHRAVVLADHPDAFLAGLDALADGQRPDHVVTGVAPGRPAKGKTAFLFTGQGSQRAGMGRDLHAAFPVFAEALEEAAAHLDAHLDEPLLRVMFAPGGDPLAGLLDRTDYAQPAIFAYEVAMCRLLASWGVRPDILAGHSLGELSAACVAGVLELPQAAALVAARGRLMHALPARGAMVAVQATEEEIRASLTDREAGREGAVDIAALNGPTSVVLSGDEDAVTELAAHWAVRGRKTNRLKVSHAFHSPHMDAMTEEFGRVAAALSYGPPRIPVVSDVTGELLDARQAQDPAYWVDHIRRAVRFHDQTARLQRYGAGAFVEVGPDTVLGPAAQGCLTTGPGRAAPVLVSVAHADRAEVPALLTALATLHTRGVGVDWRAWFGDGPRPGDLPTYAFQKQHYWPSGPTGWQTAPARSAPVPPRADADEDSRTEYAAALRALPPGERYDALLRMVRGAAAAVMGHDTPEAVEPERGFLDHGFDSVMAVKLRDRLVAETGRELPTTLLFDHPTPAAVADHLLTASAGADAPPPLSLSDQLDRLEADLALLPADDRQRARITERLKGLLAVHAPDRSTGSDRAEDHDGLDTATDDEMFELIEKELRRG</sequence>
<dbReference type="SUPFAM" id="SSF47336">
    <property type="entry name" value="ACP-like"/>
    <property type="match status" value="1"/>
</dbReference>
<dbReference type="SMART" id="SM00825">
    <property type="entry name" value="PKS_KS"/>
    <property type="match status" value="1"/>
</dbReference>
<dbReference type="Pfam" id="PF00550">
    <property type="entry name" value="PP-binding"/>
    <property type="match status" value="1"/>
</dbReference>
<dbReference type="Pfam" id="PF16197">
    <property type="entry name" value="KAsynt_C_assoc"/>
    <property type="match status" value="1"/>
</dbReference>
<dbReference type="InterPro" id="IPR036736">
    <property type="entry name" value="ACP-like_sf"/>
</dbReference>
<dbReference type="InterPro" id="IPR018201">
    <property type="entry name" value="Ketoacyl_synth_AS"/>
</dbReference>
<keyword evidence="2" id="KW-0596">Phosphopantetheine</keyword>
<feature type="region of interest" description="Disordered" evidence="8">
    <location>
        <begin position="924"/>
        <end position="947"/>
    </location>
</feature>
<dbReference type="RefSeq" id="WP_344120765.1">
    <property type="nucleotide sequence ID" value="NZ_BAAABW010000026.1"/>
</dbReference>
<dbReference type="InterPro" id="IPR014030">
    <property type="entry name" value="Ketoacyl_synth_N"/>
</dbReference>
<dbReference type="PROSITE" id="PS50075">
    <property type="entry name" value="CARRIER"/>
    <property type="match status" value="1"/>
</dbReference>
<dbReference type="InterPro" id="IPR032821">
    <property type="entry name" value="PKS_assoc"/>
</dbReference>
<dbReference type="Pfam" id="PF08990">
    <property type="entry name" value="Docking"/>
    <property type="match status" value="1"/>
</dbReference>
<organism evidence="11 12">
    <name type="scientific">Streptomyces blastmyceticus</name>
    <dbReference type="NCBI Taxonomy" id="68180"/>
    <lineage>
        <taxon>Bacteria</taxon>
        <taxon>Bacillati</taxon>
        <taxon>Actinomycetota</taxon>
        <taxon>Actinomycetes</taxon>
        <taxon>Kitasatosporales</taxon>
        <taxon>Streptomycetaceae</taxon>
        <taxon>Streptomyces</taxon>
    </lineage>
</organism>
<dbReference type="Pfam" id="PF00109">
    <property type="entry name" value="ketoacyl-synt"/>
    <property type="match status" value="1"/>
</dbReference>
<feature type="domain" description="Carrier" evidence="9">
    <location>
        <begin position="966"/>
        <end position="1041"/>
    </location>
</feature>
<feature type="region of interest" description="Disordered" evidence="8">
    <location>
        <begin position="1088"/>
        <end position="1110"/>
    </location>
</feature>
<evidence type="ECO:0000313" key="12">
    <source>
        <dbReference type="Proteomes" id="UP001500063"/>
    </source>
</evidence>
<keyword evidence="12" id="KW-1185">Reference proteome</keyword>
<keyword evidence="3" id="KW-0597">Phosphoprotein</keyword>
<dbReference type="InterPro" id="IPR015083">
    <property type="entry name" value="NorB/c/GfsB-D-like_docking"/>
</dbReference>
<dbReference type="SUPFAM" id="SSF101173">
    <property type="entry name" value="Docking domain B of the erythromycin polyketide synthase (DEBS)"/>
    <property type="match status" value="1"/>
</dbReference>
<dbReference type="Gene3D" id="3.40.47.10">
    <property type="match status" value="1"/>
</dbReference>
<keyword evidence="7" id="KW-0012">Acyltransferase</keyword>
<dbReference type="Pfam" id="PF00698">
    <property type="entry name" value="Acyl_transf_1"/>
    <property type="match status" value="1"/>
</dbReference>
<comment type="cofactor">
    <cofactor evidence="1">
        <name>pantetheine 4'-phosphate</name>
        <dbReference type="ChEBI" id="CHEBI:47942"/>
    </cofactor>
</comment>
<dbReference type="InterPro" id="IPR014031">
    <property type="entry name" value="Ketoacyl_synth_C"/>
</dbReference>
<evidence type="ECO:0000313" key="11">
    <source>
        <dbReference type="EMBL" id="GAA0364542.1"/>
    </source>
</evidence>
<keyword evidence="4" id="KW-0808">Transferase</keyword>
<dbReference type="PANTHER" id="PTHR43775">
    <property type="entry name" value="FATTY ACID SYNTHASE"/>
    <property type="match status" value="1"/>
</dbReference>